<dbReference type="AlphaFoldDB" id="A0A9D4CR16"/>
<name>A0A9D4CR16_DREPO</name>
<gene>
    <name evidence="1" type="ORF">DPMN_054620</name>
</gene>
<sequence>MSFILSSNVSSTHLRLAGDFFRRAVGAYQGCLLSPVQFNLFLEKIMQETS</sequence>
<dbReference type="EMBL" id="JAIWYP010000012">
    <property type="protein sequence ID" value="KAH3728661.1"/>
    <property type="molecule type" value="Genomic_DNA"/>
</dbReference>
<reference evidence="1" key="1">
    <citation type="journal article" date="2019" name="bioRxiv">
        <title>The Genome of the Zebra Mussel, Dreissena polymorpha: A Resource for Invasive Species Research.</title>
        <authorList>
            <person name="McCartney M.A."/>
            <person name="Auch B."/>
            <person name="Kono T."/>
            <person name="Mallez S."/>
            <person name="Zhang Y."/>
            <person name="Obille A."/>
            <person name="Becker A."/>
            <person name="Abrahante J.E."/>
            <person name="Garbe J."/>
            <person name="Badalamenti J.P."/>
            <person name="Herman A."/>
            <person name="Mangelson H."/>
            <person name="Liachko I."/>
            <person name="Sullivan S."/>
            <person name="Sone E.D."/>
            <person name="Koren S."/>
            <person name="Silverstein K.A.T."/>
            <person name="Beckman K.B."/>
            <person name="Gohl D.M."/>
        </authorList>
    </citation>
    <scope>NUCLEOTIDE SEQUENCE</scope>
    <source>
        <strain evidence="1">Duluth1</strain>
        <tissue evidence="1">Whole animal</tissue>
    </source>
</reference>
<evidence type="ECO:0000313" key="1">
    <source>
        <dbReference type="EMBL" id="KAH3728661.1"/>
    </source>
</evidence>
<organism evidence="1 2">
    <name type="scientific">Dreissena polymorpha</name>
    <name type="common">Zebra mussel</name>
    <name type="synonym">Mytilus polymorpha</name>
    <dbReference type="NCBI Taxonomy" id="45954"/>
    <lineage>
        <taxon>Eukaryota</taxon>
        <taxon>Metazoa</taxon>
        <taxon>Spiralia</taxon>
        <taxon>Lophotrochozoa</taxon>
        <taxon>Mollusca</taxon>
        <taxon>Bivalvia</taxon>
        <taxon>Autobranchia</taxon>
        <taxon>Heteroconchia</taxon>
        <taxon>Euheterodonta</taxon>
        <taxon>Imparidentia</taxon>
        <taxon>Neoheterodontei</taxon>
        <taxon>Myida</taxon>
        <taxon>Dreissenoidea</taxon>
        <taxon>Dreissenidae</taxon>
        <taxon>Dreissena</taxon>
    </lineage>
</organism>
<reference evidence="1" key="2">
    <citation type="submission" date="2020-11" db="EMBL/GenBank/DDBJ databases">
        <authorList>
            <person name="McCartney M.A."/>
            <person name="Auch B."/>
            <person name="Kono T."/>
            <person name="Mallez S."/>
            <person name="Becker A."/>
            <person name="Gohl D.M."/>
            <person name="Silverstein K.A.T."/>
            <person name="Koren S."/>
            <person name="Bechman K.B."/>
            <person name="Herman A."/>
            <person name="Abrahante J.E."/>
            <person name="Garbe J."/>
        </authorList>
    </citation>
    <scope>NUCLEOTIDE SEQUENCE</scope>
    <source>
        <strain evidence="1">Duluth1</strain>
        <tissue evidence="1">Whole animal</tissue>
    </source>
</reference>
<proteinExistence type="predicted"/>
<comment type="caution">
    <text evidence="1">The sequence shown here is derived from an EMBL/GenBank/DDBJ whole genome shotgun (WGS) entry which is preliminary data.</text>
</comment>
<accession>A0A9D4CR16</accession>
<evidence type="ECO:0000313" key="2">
    <source>
        <dbReference type="Proteomes" id="UP000828390"/>
    </source>
</evidence>
<keyword evidence="2" id="KW-1185">Reference proteome</keyword>
<dbReference type="Proteomes" id="UP000828390">
    <property type="component" value="Unassembled WGS sequence"/>
</dbReference>
<protein>
    <submittedName>
        <fullName evidence="1">Uncharacterized protein</fullName>
    </submittedName>
</protein>